<dbReference type="Proteomes" id="UP001457282">
    <property type="component" value="Unassembled WGS sequence"/>
</dbReference>
<name>A0AAW1Y5B3_RUBAR</name>
<keyword evidence="3" id="KW-1185">Reference proteome</keyword>
<gene>
    <name evidence="2" type="ORF">M0R45_008560</name>
</gene>
<evidence type="ECO:0000313" key="3">
    <source>
        <dbReference type="Proteomes" id="UP001457282"/>
    </source>
</evidence>
<comment type="caution">
    <text evidence="2">The sequence shown here is derived from an EMBL/GenBank/DDBJ whole genome shotgun (WGS) entry which is preliminary data.</text>
</comment>
<proteinExistence type="predicted"/>
<accession>A0AAW1Y5B3</accession>
<dbReference type="EMBL" id="JBEDUW010000002">
    <property type="protein sequence ID" value="KAK9942917.1"/>
    <property type="molecule type" value="Genomic_DNA"/>
</dbReference>
<feature type="region of interest" description="Disordered" evidence="1">
    <location>
        <begin position="1"/>
        <end position="24"/>
    </location>
</feature>
<protein>
    <submittedName>
        <fullName evidence="2">Uncharacterized protein</fullName>
    </submittedName>
</protein>
<sequence length="82" mass="9869">MQFRTEHGDSEVHGSRVTAQFRGERERAAAKAMRRARRAGLATEQNRHTADWAQQNWADWCRDFVDWARLCVQRWRKARWQL</sequence>
<feature type="compositionally biased region" description="Basic and acidic residues" evidence="1">
    <location>
        <begin position="1"/>
        <end position="14"/>
    </location>
</feature>
<dbReference type="AlphaFoldDB" id="A0AAW1Y5B3"/>
<evidence type="ECO:0000256" key="1">
    <source>
        <dbReference type="SAM" id="MobiDB-lite"/>
    </source>
</evidence>
<reference evidence="2 3" key="1">
    <citation type="journal article" date="2023" name="G3 (Bethesda)">
        <title>A chromosome-length genome assembly and annotation of blackberry (Rubus argutus, cv. 'Hillquist').</title>
        <authorList>
            <person name="Bruna T."/>
            <person name="Aryal R."/>
            <person name="Dudchenko O."/>
            <person name="Sargent D.J."/>
            <person name="Mead D."/>
            <person name="Buti M."/>
            <person name="Cavallini A."/>
            <person name="Hytonen T."/>
            <person name="Andres J."/>
            <person name="Pham M."/>
            <person name="Weisz D."/>
            <person name="Mascagni F."/>
            <person name="Usai G."/>
            <person name="Natali L."/>
            <person name="Bassil N."/>
            <person name="Fernandez G.E."/>
            <person name="Lomsadze A."/>
            <person name="Armour M."/>
            <person name="Olukolu B."/>
            <person name="Poorten T."/>
            <person name="Britton C."/>
            <person name="Davik J."/>
            <person name="Ashrafi H."/>
            <person name="Aiden E.L."/>
            <person name="Borodovsky M."/>
            <person name="Worthington M."/>
        </authorList>
    </citation>
    <scope>NUCLEOTIDE SEQUENCE [LARGE SCALE GENOMIC DNA]</scope>
    <source>
        <strain evidence="2">PI 553951</strain>
    </source>
</reference>
<evidence type="ECO:0000313" key="2">
    <source>
        <dbReference type="EMBL" id="KAK9942917.1"/>
    </source>
</evidence>
<organism evidence="2 3">
    <name type="scientific">Rubus argutus</name>
    <name type="common">Southern blackberry</name>
    <dbReference type="NCBI Taxonomy" id="59490"/>
    <lineage>
        <taxon>Eukaryota</taxon>
        <taxon>Viridiplantae</taxon>
        <taxon>Streptophyta</taxon>
        <taxon>Embryophyta</taxon>
        <taxon>Tracheophyta</taxon>
        <taxon>Spermatophyta</taxon>
        <taxon>Magnoliopsida</taxon>
        <taxon>eudicotyledons</taxon>
        <taxon>Gunneridae</taxon>
        <taxon>Pentapetalae</taxon>
        <taxon>rosids</taxon>
        <taxon>fabids</taxon>
        <taxon>Rosales</taxon>
        <taxon>Rosaceae</taxon>
        <taxon>Rosoideae</taxon>
        <taxon>Rosoideae incertae sedis</taxon>
        <taxon>Rubus</taxon>
    </lineage>
</organism>